<reference evidence="10 11" key="1">
    <citation type="submission" date="2020-10" db="EMBL/GenBank/DDBJ databases">
        <title>The Coptis chinensis genome and diversification of protoberbering-type alkaloids.</title>
        <authorList>
            <person name="Wang B."/>
            <person name="Shu S."/>
            <person name="Song C."/>
            <person name="Liu Y."/>
        </authorList>
    </citation>
    <scope>NUCLEOTIDE SEQUENCE [LARGE SCALE GENOMIC DNA]</scope>
    <source>
        <strain evidence="10">HL-2020</strain>
        <tissue evidence="10">Leaf</tissue>
    </source>
</reference>
<evidence type="ECO:0000256" key="3">
    <source>
        <dbReference type="ARBA" id="ARBA00022884"/>
    </source>
</evidence>
<feature type="compositionally biased region" description="Polar residues" evidence="8">
    <location>
        <begin position="391"/>
        <end position="401"/>
    </location>
</feature>
<evidence type="ECO:0000256" key="4">
    <source>
        <dbReference type="ARBA" id="ARBA00022946"/>
    </source>
</evidence>
<evidence type="ECO:0000256" key="5">
    <source>
        <dbReference type="ARBA" id="ARBA00023187"/>
    </source>
</evidence>
<dbReference type="OrthoDB" id="1911210at2759"/>
<name>A0A835I3G3_9MAGN</name>
<feature type="domain" description="CRM" evidence="9">
    <location>
        <begin position="289"/>
        <end position="385"/>
    </location>
</feature>
<dbReference type="AlphaFoldDB" id="A0A835I3G3"/>
<keyword evidence="11" id="KW-1185">Reference proteome</keyword>
<gene>
    <name evidence="10" type="ORF">IFM89_018961</name>
</gene>
<feature type="compositionally biased region" description="Low complexity" evidence="8">
    <location>
        <begin position="41"/>
        <end position="58"/>
    </location>
</feature>
<dbReference type="PANTHER" id="PTHR46247:SF2">
    <property type="entry name" value="CRS2-ASSOCIATED FACTOR 1, MITOCHONDRIAL"/>
    <property type="match status" value="1"/>
</dbReference>
<feature type="domain" description="CRM" evidence="9">
    <location>
        <begin position="169"/>
        <end position="267"/>
    </location>
</feature>
<evidence type="ECO:0000313" key="10">
    <source>
        <dbReference type="EMBL" id="KAF9609876.1"/>
    </source>
</evidence>
<dbReference type="InterPro" id="IPR044599">
    <property type="entry name" value="CAF1P_plant"/>
</dbReference>
<dbReference type="SUPFAM" id="SSF75471">
    <property type="entry name" value="YhbY-like"/>
    <property type="match status" value="2"/>
</dbReference>
<dbReference type="GO" id="GO:0003723">
    <property type="term" value="F:RNA binding"/>
    <property type="evidence" value="ECO:0007669"/>
    <property type="project" value="UniProtKB-UniRule"/>
</dbReference>
<feature type="region of interest" description="Disordered" evidence="8">
    <location>
        <begin position="22"/>
        <end position="92"/>
    </location>
</feature>
<dbReference type="GO" id="GO:1990904">
    <property type="term" value="C:ribonucleoprotein complex"/>
    <property type="evidence" value="ECO:0007669"/>
    <property type="project" value="UniProtKB-KW"/>
</dbReference>
<sequence>MFFSNQICRHKKTLSSLARLFSSSSSYPPSSRLKNDYNFKPPHSLSPQSPNPNNNKLNFIKDQNNPTPSLNKKKRTKPLYKPPSSLDRSGLKPIHSDLPFDFQYSYTETSTKVRPIGLREPKYSPFGPNRVDRVWTGVCAPVIDPKVKSVEGNVEEEETRKWRESVLGEPLTNAERKALVDKCQRNRTKRQVNLGRDGLTHNMLNDIHNNWKHAEAVRIKCLGVPTVNMKNICTQLEDKTGGKIIHRQGGLLMLYRGRHYNPRKRPVIPLMLWRPHEPIYPRLIKTTIDGLTIEETKEMRKRGLAVPVLTKLAKNGYYGSLVPMVRDAFLFEELVRIDCQGLERSDYKKIGCKLRDLVPCVLVTFDKEQIVVWRGKNYVPPEPEQLHNDDGSVNFSTNRSFSGDEAEESSSNGMGQYISSSDDEMLPRIAKF</sequence>
<dbReference type="GO" id="GO:0000373">
    <property type="term" value="P:Group II intron splicing"/>
    <property type="evidence" value="ECO:0007669"/>
    <property type="project" value="InterPro"/>
</dbReference>
<evidence type="ECO:0000256" key="1">
    <source>
        <dbReference type="ARBA" id="ARBA00022664"/>
    </source>
</evidence>
<organism evidence="10 11">
    <name type="scientific">Coptis chinensis</name>
    <dbReference type="NCBI Taxonomy" id="261450"/>
    <lineage>
        <taxon>Eukaryota</taxon>
        <taxon>Viridiplantae</taxon>
        <taxon>Streptophyta</taxon>
        <taxon>Embryophyta</taxon>
        <taxon>Tracheophyta</taxon>
        <taxon>Spermatophyta</taxon>
        <taxon>Magnoliopsida</taxon>
        <taxon>Ranunculales</taxon>
        <taxon>Ranunculaceae</taxon>
        <taxon>Coptidoideae</taxon>
        <taxon>Coptis</taxon>
    </lineage>
</organism>
<feature type="region of interest" description="Disordered" evidence="8">
    <location>
        <begin position="381"/>
        <end position="426"/>
    </location>
</feature>
<feature type="compositionally biased region" description="Low complexity" evidence="8">
    <location>
        <begin position="22"/>
        <end position="32"/>
    </location>
</feature>
<keyword evidence="4" id="KW-0809">Transit peptide</keyword>
<feature type="compositionally biased region" description="Polar residues" evidence="8">
    <location>
        <begin position="61"/>
        <end position="70"/>
    </location>
</feature>
<dbReference type="InterPro" id="IPR001890">
    <property type="entry name" value="RNA-binding_CRM"/>
</dbReference>
<dbReference type="FunFam" id="3.30.110.60:FF:000002">
    <property type="entry name" value="CRS2-associated factor 1, chloroplastic"/>
    <property type="match status" value="2"/>
</dbReference>
<dbReference type="GO" id="GO:0006397">
    <property type="term" value="P:mRNA processing"/>
    <property type="evidence" value="ECO:0007669"/>
    <property type="project" value="UniProtKB-KW"/>
</dbReference>
<evidence type="ECO:0000259" key="9">
    <source>
        <dbReference type="PROSITE" id="PS51295"/>
    </source>
</evidence>
<protein>
    <recommendedName>
        <fullName evidence="9">CRM domain-containing protein</fullName>
    </recommendedName>
</protein>
<keyword evidence="1" id="KW-0507">mRNA processing</keyword>
<dbReference type="InterPro" id="IPR035920">
    <property type="entry name" value="YhbY-like_sf"/>
</dbReference>
<dbReference type="Proteomes" id="UP000631114">
    <property type="component" value="Unassembled WGS sequence"/>
</dbReference>
<keyword evidence="2" id="KW-0677">Repeat</keyword>
<dbReference type="EMBL" id="JADFTS010000004">
    <property type="protein sequence ID" value="KAF9609876.1"/>
    <property type="molecule type" value="Genomic_DNA"/>
</dbReference>
<keyword evidence="6" id="KW-0687">Ribonucleoprotein</keyword>
<proteinExistence type="predicted"/>
<dbReference type="PANTHER" id="PTHR46247">
    <property type="entry name" value="CRS2-ASSOCIATED FACTOR 1, CHLOROPLASTIC"/>
    <property type="match status" value="1"/>
</dbReference>
<evidence type="ECO:0000256" key="7">
    <source>
        <dbReference type="PROSITE-ProRule" id="PRU00626"/>
    </source>
</evidence>
<keyword evidence="3 7" id="KW-0694">RNA-binding</keyword>
<accession>A0A835I3G3</accession>
<feature type="compositionally biased region" description="Polar residues" evidence="8">
    <location>
        <begin position="409"/>
        <end position="420"/>
    </location>
</feature>
<evidence type="ECO:0000256" key="2">
    <source>
        <dbReference type="ARBA" id="ARBA00022737"/>
    </source>
</evidence>
<dbReference type="SMART" id="SM01103">
    <property type="entry name" value="CRS1_YhbY"/>
    <property type="match status" value="2"/>
</dbReference>
<comment type="caution">
    <text evidence="10">The sequence shown here is derived from an EMBL/GenBank/DDBJ whole genome shotgun (WGS) entry which is preliminary data.</text>
</comment>
<dbReference type="Pfam" id="PF01985">
    <property type="entry name" value="CRS1_YhbY"/>
    <property type="match status" value="2"/>
</dbReference>
<dbReference type="Gene3D" id="3.30.110.60">
    <property type="entry name" value="YhbY-like"/>
    <property type="match status" value="2"/>
</dbReference>
<evidence type="ECO:0000256" key="6">
    <source>
        <dbReference type="ARBA" id="ARBA00023274"/>
    </source>
</evidence>
<dbReference type="PROSITE" id="PS51295">
    <property type="entry name" value="CRM"/>
    <property type="match status" value="2"/>
</dbReference>
<evidence type="ECO:0000313" key="11">
    <source>
        <dbReference type="Proteomes" id="UP000631114"/>
    </source>
</evidence>
<keyword evidence="5" id="KW-0508">mRNA splicing</keyword>
<evidence type="ECO:0000256" key="8">
    <source>
        <dbReference type="SAM" id="MobiDB-lite"/>
    </source>
</evidence>